<keyword evidence="2" id="KW-1185">Reference proteome</keyword>
<gene>
    <name evidence="1" type="ORF">IE53DRAFT_390520</name>
</gene>
<dbReference type="EMBL" id="KZ820458">
    <property type="protein sequence ID" value="PWN47348.1"/>
    <property type="molecule type" value="Genomic_DNA"/>
</dbReference>
<accession>A0ACD0NNE7</accession>
<evidence type="ECO:0000313" key="1">
    <source>
        <dbReference type="EMBL" id="PWN47348.1"/>
    </source>
</evidence>
<organism evidence="1 2">
    <name type="scientific">Violaceomyces palustris</name>
    <dbReference type="NCBI Taxonomy" id="1673888"/>
    <lineage>
        <taxon>Eukaryota</taxon>
        <taxon>Fungi</taxon>
        <taxon>Dikarya</taxon>
        <taxon>Basidiomycota</taxon>
        <taxon>Ustilaginomycotina</taxon>
        <taxon>Ustilaginomycetes</taxon>
        <taxon>Violaceomycetales</taxon>
        <taxon>Violaceomycetaceae</taxon>
        <taxon>Violaceomyces</taxon>
    </lineage>
</organism>
<evidence type="ECO:0000313" key="2">
    <source>
        <dbReference type="Proteomes" id="UP000245626"/>
    </source>
</evidence>
<name>A0ACD0NNE7_9BASI</name>
<protein>
    <submittedName>
        <fullName evidence="1">Phosphoribosyl pyrophosphokinase</fullName>
    </submittedName>
</protein>
<sequence length="446" mass="48005">MANVNGGIKVFSGTSHPELAELVAKRLGLPLGKATVTRNESGESIIRIAESVREHDVYIINTSCVSPTPTGQAASPNTSLMELLIMIHACKTASARRITAVIPHFFYARQDKKDKSRAPITAKLIANMLENAGCDHVITMDLHASQIQGFFDVPVDNLYAEPAALQYIREMVDCNKAVIVSPDAGGAKRATSLADRLELDFALFHKERKKANEVSRMVLVGSVEGKTAILVDDMADTCGTLDLAARQLVEYGAERVLAIVTHGLLSGPALERIENSKLEKLIVTNTLPQSYNRSKCSKIEEIDISHVLAETIRRSHYGESVSVLFNQIPYDTSQPYRQSNSNSSTNASSNSFHSGSRSNSSSRAIPPSPYTLPDPPVPSNYFSSHVAQSSVTATATAASSLPSSSSSMTESSLKPEDTPKASQPGQMGGARSPLSPSPLRQETLKP</sequence>
<reference evidence="1 2" key="1">
    <citation type="journal article" date="2018" name="Mol. Biol. Evol.">
        <title>Broad Genomic Sampling Reveals a Smut Pathogenic Ancestry of the Fungal Clade Ustilaginomycotina.</title>
        <authorList>
            <person name="Kijpornyongpan T."/>
            <person name="Mondo S.J."/>
            <person name="Barry K."/>
            <person name="Sandor L."/>
            <person name="Lee J."/>
            <person name="Lipzen A."/>
            <person name="Pangilinan J."/>
            <person name="LaButti K."/>
            <person name="Hainaut M."/>
            <person name="Henrissat B."/>
            <person name="Grigoriev I.V."/>
            <person name="Spatafora J.W."/>
            <person name="Aime M.C."/>
        </authorList>
    </citation>
    <scope>NUCLEOTIDE SEQUENCE [LARGE SCALE GENOMIC DNA]</scope>
    <source>
        <strain evidence="1 2">SA 807</strain>
    </source>
</reference>
<dbReference type="Proteomes" id="UP000245626">
    <property type="component" value="Unassembled WGS sequence"/>
</dbReference>
<proteinExistence type="predicted"/>